<feature type="domain" description="DNA methylase adenine-specific" evidence="1">
    <location>
        <begin position="48"/>
        <end position="170"/>
    </location>
</feature>
<dbReference type="AlphaFoldDB" id="A0A4Q0VHX9"/>
<keyword evidence="2" id="KW-0808">Transferase</keyword>
<dbReference type="SUPFAM" id="SSF116734">
    <property type="entry name" value="DNA methylase specificity domain"/>
    <property type="match status" value="1"/>
</dbReference>
<dbReference type="GO" id="GO:0008170">
    <property type="term" value="F:N-methyltransferase activity"/>
    <property type="evidence" value="ECO:0007669"/>
    <property type="project" value="InterPro"/>
</dbReference>
<dbReference type="Proteomes" id="UP000290602">
    <property type="component" value="Unassembled WGS sequence"/>
</dbReference>
<keyword evidence="3" id="KW-1185">Reference proteome</keyword>
<dbReference type="InterPro" id="IPR029063">
    <property type="entry name" value="SAM-dependent_MTases_sf"/>
</dbReference>
<accession>A0A4Q0VHX9</accession>
<sequence length="356" mass="40712">MGKLVREEFYKIAGVKQHAEFEQYLKDILFKPDERQEFYKAMLRISTDVYVDSFRAYFEEYAAERKANQQDYTPDTVAHILAAITRNNLQDSNGWSGYDPTAGTGSLLIQKWKDDQLAENPLTTYAPHNYLYMAQEMADNAIPYLLHNLALRGMNCVVIHGDTLERTAKQVYFVQNDNDDFLGFSSINVMPHTDEIKEQFEISGWEEETIDHIESGLVKFWPTLAPMQKKALEINPDPIAGTYEKPSDHLQLKDIAAVERAKAKKVYPAGTIVIQMSATRGQIGLLESSGRVGTQYACIQTPFTPGFVFYMLKVRAPRWFHRVQDGLNLKLKDIEDISVAITLATREEEYEQLSLF</sequence>
<dbReference type="Gene3D" id="3.40.50.150">
    <property type="entry name" value="Vaccinia Virus protein VP39"/>
    <property type="match status" value="1"/>
</dbReference>
<keyword evidence="2" id="KW-0489">Methyltransferase</keyword>
<dbReference type="RefSeq" id="WP_129033033.1">
    <property type="nucleotide sequence ID" value="NZ_QXIL01000021.1"/>
</dbReference>
<organism evidence="2 3">
    <name type="scientific">Levilactobacillus suantsaii</name>
    <dbReference type="NCBI Taxonomy" id="2292255"/>
    <lineage>
        <taxon>Bacteria</taxon>
        <taxon>Bacillati</taxon>
        <taxon>Bacillota</taxon>
        <taxon>Bacilli</taxon>
        <taxon>Lactobacillales</taxon>
        <taxon>Lactobacillaceae</taxon>
        <taxon>Levilactobacillus</taxon>
    </lineage>
</organism>
<gene>
    <name evidence="2" type="ORF">DXH47_09215</name>
</gene>
<dbReference type="EMBL" id="QXIL01000021">
    <property type="protein sequence ID" value="RXI77360.1"/>
    <property type="molecule type" value="Genomic_DNA"/>
</dbReference>
<name>A0A4Q0VHX9_9LACO</name>
<protein>
    <submittedName>
        <fullName evidence="2">SAM-dependent DNA methyltransferase</fullName>
    </submittedName>
</protein>
<reference evidence="2 3" key="1">
    <citation type="submission" date="2018-08" db="EMBL/GenBank/DDBJ databases">
        <title>Lactobacillus suantsai sp. nov., isolated from traditional fermented suan-tsai in Taiwan.</title>
        <authorList>
            <person name="Huang C.-H."/>
        </authorList>
    </citation>
    <scope>NUCLEOTIDE SEQUENCE [LARGE SCALE GENOMIC DNA]</scope>
    <source>
        <strain evidence="2 3">BCRC 12945</strain>
    </source>
</reference>
<dbReference type="OrthoDB" id="9814572at2"/>
<comment type="caution">
    <text evidence="2">The sequence shown here is derived from an EMBL/GenBank/DDBJ whole genome shotgun (WGS) entry which is preliminary data.</text>
</comment>
<dbReference type="InterPro" id="IPR003356">
    <property type="entry name" value="DNA_methylase_A-5"/>
</dbReference>
<evidence type="ECO:0000313" key="3">
    <source>
        <dbReference type="Proteomes" id="UP000290602"/>
    </source>
</evidence>
<dbReference type="Pfam" id="PF02384">
    <property type="entry name" value="N6_Mtase"/>
    <property type="match status" value="1"/>
</dbReference>
<dbReference type="SUPFAM" id="SSF53335">
    <property type="entry name" value="S-adenosyl-L-methionine-dependent methyltransferases"/>
    <property type="match status" value="1"/>
</dbReference>
<evidence type="ECO:0000313" key="2">
    <source>
        <dbReference type="EMBL" id="RXI77360.1"/>
    </source>
</evidence>
<dbReference type="GO" id="GO:0032259">
    <property type="term" value="P:methylation"/>
    <property type="evidence" value="ECO:0007669"/>
    <property type="project" value="UniProtKB-KW"/>
</dbReference>
<evidence type="ECO:0000259" key="1">
    <source>
        <dbReference type="Pfam" id="PF02384"/>
    </source>
</evidence>
<proteinExistence type="predicted"/>
<dbReference type="GO" id="GO:0003677">
    <property type="term" value="F:DNA binding"/>
    <property type="evidence" value="ECO:0007669"/>
    <property type="project" value="InterPro"/>
</dbReference>